<reference evidence="2" key="1">
    <citation type="submission" date="2021-07" db="EMBL/GenBank/DDBJ databases">
        <title>Elsinoe batatas strain:CRI-CJ2 Genome sequencing and assembly.</title>
        <authorList>
            <person name="Huang L."/>
        </authorList>
    </citation>
    <scope>NUCLEOTIDE SEQUENCE</scope>
    <source>
        <strain evidence="2">CRI-CJ2</strain>
    </source>
</reference>
<evidence type="ECO:0000313" key="3">
    <source>
        <dbReference type="Proteomes" id="UP000809789"/>
    </source>
</evidence>
<dbReference type="EMBL" id="JAESVG020000005">
    <property type="protein sequence ID" value="KAG8627475.1"/>
    <property type="molecule type" value="Genomic_DNA"/>
</dbReference>
<gene>
    <name evidence="2" type="ORF">KVT40_004958</name>
</gene>
<dbReference type="Proteomes" id="UP000809789">
    <property type="component" value="Unassembled WGS sequence"/>
</dbReference>
<name>A0A8K0L4T9_9PEZI</name>
<dbReference type="OrthoDB" id="3923242at2759"/>
<proteinExistence type="predicted"/>
<comment type="caution">
    <text evidence="2">The sequence shown here is derived from an EMBL/GenBank/DDBJ whole genome shotgun (WGS) entry which is preliminary data.</text>
</comment>
<evidence type="ECO:0000313" key="2">
    <source>
        <dbReference type="EMBL" id="KAG8627475.1"/>
    </source>
</evidence>
<sequence length="1042" mass="114196">MPGSRQPSLPRLLALDKTFETQDDRIQEATRILDLQLDDISKVRSTPSSNHGREDWAFRWISGHLKSDQGARLSARSWRLVRCLIASVPRGLAARWLATSGLAQVILQALQDSNPVDIITSAPPEITNGLPSETPDASSTSLSASKSSKKRKRGDRAGIEALPSPTSPKEHFLEICKLLVDLLKVTDQYSDPSTAGLEAKLFGTMSADEAAQFLKWWARNATSCLDNVTYSDERHVRRIVAETFSCLSRTLQRRKHAFVADQWKLSLAREALLPLLILCPRVTDSTPNGTRSVDGPGSQPIRSFLIGELLRPMRDDAITGKTPLKDQGLQASRPPEKWLDHVLDEATAALVGSTPASLGDTQRTIANAFESLLGLSMALVDANGLVQKREQSRWAESIFAYLSSIKVRVEQGGSGNATEICKPIIRALLTPFQRRRDFARSPGVKSVLDIYGGLQSQNDQSSDGAPDFDIIAAVVAADSHVFDVASTTNIAKPLMQALDRHYKDLDEERQVKYVNEILVPVVNAHRQSRAAPRLLDLIIETLQQSQAGKQSPWANAAFEQALGDLVTSSIDVTHVRHLLVAASSSLKTFSESEGGHYSTTKLSALCTLVQVIQGDDQIDQLRSDFETIVASLDEVAKSTSSLKSVEKDDAFWTLLHDLNASLAPSLGQDATGLLQAQNECRSIAKGVEKRMLKGRLSDETAEAAAKYLFQVCELETCLPTSKGPASATTPAFLKDNAIEKYTLPITRSLVAHPSIWLSVDPTMQRLILQKLSSGGTPAHDKMYLQLYRTLSQIADRDSHDVLVDLLDGDNRDLKFNVLANGVSPDRLDKSTKAKIQVYLESQAAELCSESSDLHNTSQRRDALRILALLRKYAPASSMLEKLQAAEPTGSEHSPAVQGAQVLAALIGVGNDPDEMLRLLSAKSKIFEQDVDAATHEKLLEQLSRVVESWSAPEKIQFAHSALDGVDEEVRVNLLIGVDVVLAKLQKSELDDERLLSEARRLVIRMTQTSQTSTDIRVCHAVLRTIAGCLRDKVCKRPMASLS</sequence>
<keyword evidence="3" id="KW-1185">Reference proteome</keyword>
<accession>A0A8K0L4T9</accession>
<organism evidence="2 3">
    <name type="scientific">Elsinoe batatas</name>
    <dbReference type="NCBI Taxonomy" id="2601811"/>
    <lineage>
        <taxon>Eukaryota</taxon>
        <taxon>Fungi</taxon>
        <taxon>Dikarya</taxon>
        <taxon>Ascomycota</taxon>
        <taxon>Pezizomycotina</taxon>
        <taxon>Dothideomycetes</taxon>
        <taxon>Dothideomycetidae</taxon>
        <taxon>Myriangiales</taxon>
        <taxon>Elsinoaceae</taxon>
        <taxon>Elsinoe</taxon>
    </lineage>
</organism>
<evidence type="ECO:0000256" key="1">
    <source>
        <dbReference type="SAM" id="MobiDB-lite"/>
    </source>
</evidence>
<protein>
    <submittedName>
        <fullName evidence="2">Uncharacterized protein</fullName>
    </submittedName>
</protein>
<feature type="region of interest" description="Disordered" evidence="1">
    <location>
        <begin position="120"/>
        <end position="167"/>
    </location>
</feature>
<dbReference type="AlphaFoldDB" id="A0A8K0L4T9"/>